<keyword evidence="4 7" id="KW-0812">Transmembrane</keyword>
<dbReference type="Proteomes" id="UP000239068">
    <property type="component" value="Unassembled WGS sequence"/>
</dbReference>
<dbReference type="PANTHER" id="PTHR33884:SF3">
    <property type="entry name" value="UPF0410 PROTEIN YMGE"/>
    <property type="match status" value="1"/>
</dbReference>
<protein>
    <recommendedName>
        <fullName evidence="10">Transglycosylase</fullName>
    </recommendedName>
</protein>
<organism evidence="8 9">
    <name type="scientific">Polaribacter glomeratus</name>
    <dbReference type="NCBI Taxonomy" id="102"/>
    <lineage>
        <taxon>Bacteria</taxon>
        <taxon>Pseudomonadati</taxon>
        <taxon>Bacteroidota</taxon>
        <taxon>Flavobacteriia</taxon>
        <taxon>Flavobacteriales</taxon>
        <taxon>Flavobacteriaceae</taxon>
    </lineage>
</organism>
<proteinExistence type="inferred from homology"/>
<sequence length="88" mass="9043">MDGLLYTIIIGAICGYIADVLMSDNGYGLIISIIIGIAGSFVGAWAFGQLGISVGSGWISDIIKGASGAIIILFILGIIKGRGAGRRR</sequence>
<feature type="transmembrane region" description="Helical" evidence="7">
    <location>
        <begin position="29"/>
        <end position="52"/>
    </location>
</feature>
<keyword evidence="5 7" id="KW-1133">Transmembrane helix</keyword>
<evidence type="ECO:0000256" key="4">
    <source>
        <dbReference type="ARBA" id="ARBA00022692"/>
    </source>
</evidence>
<name>A0A2S7WGH7_9FLAO</name>
<reference evidence="8 9" key="1">
    <citation type="submission" date="2016-12" db="EMBL/GenBank/DDBJ databases">
        <title>Trade-off between light-utilization and light-protection in marine flavobacteria.</title>
        <authorList>
            <person name="Kumagai Y."/>
            <person name="Yoshizawa S."/>
            <person name="Kogure K."/>
            <person name="Iwasaki W."/>
        </authorList>
    </citation>
    <scope>NUCLEOTIDE SEQUENCE [LARGE SCALE GENOMIC DNA]</scope>
    <source>
        <strain evidence="8 9">ATCC 43844</strain>
    </source>
</reference>
<evidence type="ECO:0000256" key="6">
    <source>
        <dbReference type="ARBA" id="ARBA00023136"/>
    </source>
</evidence>
<dbReference type="InterPro" id="IPR007341">
    <property type="entry name" value="Transgly_assoc"/>
</dbReference>
<dbReference type="Pfam" id="PF04226">
    <property type="entry name" value="Transgly_assoc"/>
    <property type="match status" value="1"/>
</dbReference>
<dbReference type="PANTHER" id="PTHR33884">
    <property type="entry name" value="UPF0410 PROTEIN YMGE"/>
    <property type="match status" value="1"/>
</dbReference>
<evidence type="ECO:0008006" key="10">
    <source>
        <dbReference type="Google" id="ProtNLM"/>
    </source>
</evidence>
<accession>A0A2S7WGH7</accession>
<evidence type="ECO:0000256" key="5">
    <source>
        <dbReference type="ARBA" id="ARBA00022989"/>
    </source>
</evidence>
<evidence type="ECO:0000313" key="9">
    <source>
        <dbReference type="Proteomes" id="UP000239068"/>
    </source>
</evidence>
<evidence type="ECO:0000256" key="1">
    <source>
        <dbReference type="ARBA" id="ARBA00004651"/>
    </source>
</evidence>
<evidence type="ECO:0000256" key="3">
    <source>
        <dbReference type="ARBA" id="ARBA00022475"/>
    </source>
</evidence>
<comment type="caution">
    <text evidence="8">The sequence shown here is derived from an EMBL/GenBank/DDBJ whole genome shotgun (WGS) entry which is preliminary data.</text>
</comment>
<keyword evidence="9" id="KW-1185">Reference proteome</keyword>
<dbReference type="EMBL" id="MSCM01000002">
    <property type="protein sequence ID" value="PQJ76707.1"/>
    <property type="molecule type" value="Genomic_DNA"/>
</dbReference>
<evidence type="ECO:0000256" key="2">
    <source>
        <dbReference type="ARBA" id="ARBA00011006"/>
    </source>
</evidence>
<evidence type="ECO:0000256" key="7">
    <source>
        <dbReference type="SAM" id="Phobius"/>
    </source>
</evidence>
<comment type="similarity">
    <text evidence="2">Belongs to the UPF0410 family.</text>
</comment>
<evidence type="ECO:0000313" key="8">
    <source>
        <dbReference type="EMBL" id="PQJ76707.1"/>
    </source>
</evidence>
<dbReference type="RefSeq" id="WP_105022023.1">
    <property type="nucleotide sequence ID" value="NZ_MSCM01000002.1"/>
</dbReference>
<feature type="transmembrane region" description="Helical" evidence="7">
    <location>
        <begin position="58"/>
        <end position="79"/>
    </location>
</feature>
<dbReference type="AlphaFoldDB" id="A0A2S7WGH7"/>
<gene>
    <name evidence="8" type="ORF">BTO16_12550</name>
</gene>
<keyword evidence="6 7" id="KW-0472">Membrane</keyword>
<dbReference type="GO" id="GO:0005886">
    <property type="term" value="C:plasma membrane"/>
    <property type="evidence" value="ECO:0007669"/>
    <property type="project" value="UniProtKB-SubCell"/>
</dbReference>
<comment type="subcellular location">
    <subcellularLocation>
        <location evidence="1">Cell membrane</location>
        <topology evidence="1">Multi-pass membrane protein</topology>
    </subcellularLocation>
</comment>
<feature type="transmembrane region" description="Helical" evidence="7">
    <location>
        <begin position="6"/>
        <end position="22"/>
    </location>
</feature>
<keyword evidence="3" id="KW-1003">Cell membrane</keyword>